<gene>
    <name evidence="2" type="ORF">L596_009895</name>
</gene>
<feature type="transmembrane region" description="Helical" evidence="1">
    <location>
        <begin position="12"/>
        <end position="34"/>
    </location>
</feature>
<dbReference type="Proteomes" id="UP000298663">
    <property type="component" value="Unassembled WGS sequence"/>
</dbReference>
<keyword evidence="3" id="KW-1185">Reference proteome</keyword>
<dbReference type="AlphaFoldDB" id="A0A4U5PHH4"/>
<keyword evidence="1" id="KW-1133">Transmembrane helix</keyword>
<reference evidence="2 3" key="1">
    <citation type="journal article" date="2015" name="Genome Biol.">
        <title>Comparative genomics of Steinernema reveals deeply conserved gene regulatory networks.</title>
        <authorList>
            <person name="Dillman A.R."/>
            <person name="Macchietto M."/>
            <person name="Porter C.F."/>
            <person name="Rogers A."/>
            <person name="Williams B."/>
            <person name="Antoshechkin I."/>
            <person name="Lee M.M."/>
            <person name="Goodwin Z."/>
            <person name="Lu X."/>
            <person name="Lewis E.E."/>
            <person name="Goodrich-Blair H."/>
            <person name="Stock S.P."/>
            <person name="Adams B.J."/>
            <person name="Sternberg P.W."/>
            <person name="Mortazavi A."/>
        </authorList>
    </citation>
    <scope>NUCLEOTIDE SEQUENCE [LARGE SCALE GENOMIC DNA]</scope>
    <source>
        <strain evidence="2 3">ALL</strain>
    </source>
</reference>
<proteinExistence type="predicted"/>
<feature type="transmembrane region" description="Helical" evidence="1">
    <location>
        <begin position="54"/>
        <end position="78"/>
    </location>
</feature>
<name>A0A4U5PHH4_STECR</name>
<accession>A0A4U5PHH4</accession>
<feature type="transmembrane region" description="Helical" evidence="1">
    <location>
        <begin position="119"/>
        <end position="143"/>
    </location>
</feature>
<keyword evidence="1" id="KW-0472">Membrane</keyword>
<feature type="transmembrane region" description="Helical" evidence="1">
    <location>
        <begin position="85"/>
        <end position="113"/>
    </location>
</feature>
<sequence length="162" mass="17978">MSSRSTSTSGLLNLKTCGLAVVGLSFIVLGSQIGEAFCFLNFLTKTYDHNKEHVRNVFLCLNAFGVFILVLSAAYVLSARTRCSGVFACSGGAIAAYQGCMIGFDVVLLLLIINAHERYSVFWISVLFFVVIMVRIILLVLFWTTLQLRKKWIEGQEIRGKP</sequence>
<organism evidence="2 3">
    <name type="scientific">Steinernema carpocapsae</name>
    <name type="common">Entomopathogenic nematode</name>
    <dbReference type="NCBI Taxonomy" id="34508"/>
    <lineage>
        <taxon>Eukaryota</taxon>
        <taxon>Metazoa</taxon>
        <taxon>Ecdysozoa</taxon>
        <taxon>Nematoda</taxon>
        <taxon>Chromadorea</taxon>
        <taxon>Rhabditida</taxon>
        <taxon>Tylenchina</taxon>
        <taxon>Panagrolaimomorpha</taxon>
        <taxon>Strongyloidoidea</taxon>
        <taxon>Steinernematidae</taxon>
        <taxon>Steinernema</taxon>
    </lineage>
</organism>
<evidence type="ECO:0000313" key="3">
    <source>
        <dbReference type="Proteomes" id="UP000298663"/>
    </source>
</evidence>
<comment type="caution">
    <text evidence="2">The sequence shown here is derived from an EMBL/GenBank/DDBJ whole genome shotgun (WGS) entry which is preliminary data.</text>
</comment>
<keyword evidence="1" id="KW-0812">Transmembrane</keyword>
<protein>
    <submittedName>
        <fullName evidence="2">Uncharacterized protein</fullName>
    </submittedName>
</protein>
<dbReference type="EMBL" id="AZBU02000002">
    <property type="protein sequence ID" value="TKR95771.1"/>
    <property type="molecule type" value="Genomic_DNA"/>
</dbReference>
<evidence type="ECO:0000256" key="1">
    <source>
        <dbReference type="SAM" id="Phobius"/>
    </source>
</evidence>
<evidence type="ECO:0000313" key="2">
    <source>
        <dbReference type="EMBL" id="TKR95771.1"/>
    </source>
</evidence>
<reference evidence="2 3" key="2">
    <citation type="journal article" date="2019" name="G3 (Bethesda)">
        <title>Hybrid Assembly of the Genome of the Entomopathogenic Nematode Steinernema carpocapsae Identifies the X-Chromosome.</title>
        <authorList>
            <person name="Serra L."/>
            <person name="Macchietto M."/>
            <person name="Macias-Munoz A."/>
            <person name="McGill C.J."/>
            <person name="Rodriguez I.M."/>
            <person name="Rodriguez B."/>
            <person name="Murad R."/>
            <person name="Mortazavi A."/>
        </authorList>
    </citation>
    <scope>NUCLEOTIDE SEQUENCE [LARGE SCALE GENOMIC DNA]</scope>
    <source>
        <strain evidence="2 3">ALL</strain>
    </source>
</reference>